<dbReference type="Gene3D" id="3.10.350.10">
    <property type="entry name" value="LysM domain"/>
    <property type="match status" value="2"/>
</dbReference>
<keyword evidence="17" id="KW-1185">Reference proteome</keyword>
<dbReference type="InterPro" id="IPR029226">
    <property type="entry name" value="Ecp2-like"/>
</dbReference>
<dbReference type="CDD" id="cd00118">
    <property type="entry name" value="LysM"/>
    <property type="match status" value="1"/>
</dbReference>
<evidence type="ECO:0000256" key="13">
    <source>
        <dbReference type="SAM" id="SignalP"/>
    </source>
</evidence>
<feature type="region of interest" description="Disordered" evidence="12">
    <location>
        <begin position="1302"/>
        <end position="1322"/>
    </location>
</feature>
<sequence length="1490" mass="159238">MASNLYNVALQAGLVALSFTGQSSAANVSTPNLRLPVGPSYKYRGVCPAPCYQSGAVSGNWSSYHNFAQIASCDEPVWYDFTLVDSVDVADEAHRIYACTNSGNDWALTAANKTDAGPGSSSNKTTVSYEYGYWPNANGSSVAAGLTTLSMQLQQYLGQGFGSSNRTTLAFASAGTTSMGLYIGKNLDNKVIGTSAISYLYNATTSTTFNNTGTLAMQYCEKNLTADNIFGLFVTGNSSFAAVQEALSSWSNATCLSIPETNNFTAPIVFDTPVIRATNITSNSTGSVNSTSLHNSTLERRADCSPTQQVVSGDSCGSLASKCGISGADFTKYNPGDNFCADLKPGQHVCCSAGTLPDFAPKQNADGSCHTYTVVANDNCANLGAANSITNDQIESFNKKTWGWNGCDRLFIGTIMCLSEGSPPMPAAVSNAVCGPQKPGTKVPPSGTDLATLNPCPLNACCDVFGQNTLLTTPSCGITKEFCTASGTGSPGTAKAGTNGCISNCGTNIVRSSAPSEYRNIAFFEGYNLGRPCLYQDASQIDTSFYSHIMYSFGVLDTNFVVGVGDTESTFEFKRFLDTSGAKKILSIGGWAFSTDPSTYMIFRNAVTAANRQTTANNIASFVKNNGLDGINIDWEYPGAPDIPGIPAASPDDGDNYLQFLKALRSLLPDSELSVAAPASYWYLKGFPIKEMSEVLDYIIYMTYDLHGQWDANNQWSQEGCPSGSCLRSDVNLTETIGSLVMVTKAGVPSNKVIVGVTSYGRSFKMSTAGCSGPQCTYLGSAGASQAAPGECTNTAGYISNAEINAIVANSSRVTSHFVDDTSHSNILVYDDTEWVGYMDDDIKASRTNTYKGLAMGGVTDWASDLQKYNDPPARSKSWTMFLARVKAGQDPSDIGGRNGNWTKISCESPDITDERHHTSQERWNDLDCVDAWSDGLNAWKYDQANDGYDFCTSIADSYNVPPGECGVIDTNHCNPQQCNQDDGSGPAGVEIWNSFSYINAMYTQYWNALGGAQGRLGPSLNSFETTFAPVPPPKETPLWEEILIAIVTLGASLIAAPFFNSFFKTLPAFVGNGNTLGVFKDTTSALITFGSNIAKDTVTPGHQDGWTAEDQNDFSAYIGQAIPAWQAAASNTLKQMFTGDDDSIKILSTLIQDGNFMPGSQGAVPDEQKPTDQTVDDLADSILKTFYAYAIPSVWSAAGYAPFVLTNNEACDYLPPPDDCGPSSGCTGSSDPIYNYLTDEGAIQNACDESSNVLYYLVYPPDDGDKFDALHGSDSLAEHETDSHTWGGVTREDIILGSLNTYKQNGNQNGGKPADPSNSGTLNDLMNMDIRTPGYIRLPVCSAATAQAAFKNPSRVDRSDPNYPCVPLQGITDCDSYRYTKATSDASPLISDCQIIINNIQGTDGEWTTTLSRTRQLVKAGTCAFSVEEDTGDDNGNGSYKVGAQDIVTIISNAIKMYGDGTRVGASGTFECNGNIKKQPHLKWYLYHT</sequence>
<dbReference type="InterPro" id="IPR018392">
    <property type="entry name" value="LysM"/>
</dbReference>
<dbReference type="InterPro" id="IPR001579">
    <property type="entry name" value="Glyco_hydro_18_chit_AS"/>
</dbReference>
<evidence type="ECO:0000256" key="8">
    <source>
        <dbReference type="ARBA" id="ARBA00023277"/>
    </source>
</evidence>
<evidence type="ECO:0000256" key="1">
    <source>
        <dbReference type="ARBA" id="ARBA00000822"/>
    </source>
</evidence>
<dbReference type="SMART" id="SM00636">
    <property type="entry name" value="Glyco_18"/>
    <property type="match status" value="1"/>
</dbReference>
<keyword evidence="9 11" id="KW-0326">Glycosidase</keyword>
<evidence type="ECO:0000256" key="10">
    <source>
        <dbReference type="ARBA" id="ARBA00023326"/>
    </source>
</evidence>
<dbReference type="CDD" id="cd02878">
    <property type="entry name" value="GH18_zymocin_alpha"/>
    <property type="match status" value="1"/>
</dbReference>
<evidence type="ECO:0000313" key="16">
    <source>
        <dbReference type="EMBL" id="KAK4495277.1"/>
    </source>
</evidence>
<feature type="domain" description="LysM" evidence="14">
    <location>
        <begin position="306"/>
        <end position="351"/>
    </location>
</feature>
<dbReference type="Pfam" id="PF00704">
    <property type="entry name" value="Glyco_hydro_18"/>
    <property type="match status" value="1"/>
</dbReference>
<dbReference type="SMART" id="SM00257">
    <property type="entry name" value="LysM"/>
    <property type="match status" value="2"/>
</dbReference>
<evidence type="ECO:0000259" key="15">
    <source>
        <dbReference type="PROSITE" id="PS51910"/>
    </source>
</evidence>
<comment type="catalytic activity">
    <reaction evidence="1">
        <text>Random endo-hydrolysis of N-acetyl-beta-D-glucosaminide (1-&gt;4)-beta-linkages in chitin and chitodextrins.</text>
        <dbReference type="EC" id="3.2.1.14"/>
    </reaction>
</comment>
<dbReference type="InterPro" id="IPR036779">
    <property type="entry name" value="LysM_dom_sf"/>
</dbReference>
<evidence type="ECO:0000256" key="5">
    <source>
        <dbReference type="ARBA" id="ARBA00022801"/>
    </source>
</evidence>
<accession>A0ABR0E1H7</accession>
<comment type="similarity">
    <text evidence="2">Belongs to the glycosyl hydrolase 18 family. Chitinase class V subfamily.</text>
</comment>
<keyword evidence="8" id="KW-0119">Carbohydrate metabolism</keyword>
<dbReference type="Pfam" id="PF14856">
    <property type="entry name" value="Hce2"/>
    <property type="match status" value="1"/>
</dbReference>
<dbReference type="Gene3D" id="3.20.20.80">
    <property type="entry name" value="Glycosidases"/>
    <property type="match status" value="1"/>
</dbReference>
<feature type="domain" description="LysM" evidence="14">
    <location>
        <begin position="370"/>
        <end position="418"/>
    </location>
</feature>
<keyword evidence="5 11" id="KW-0378">Hydrolase</keyword>
<feature type="chain" id="PRO_5046891505" description="chitinase" evidence="13">
    <location>
        <begin position="26"/>
        <end position="1490"/>
    </location>
</feature>
<evidence type="ECO:0000313" key="17">
    <source>
        <dbReference type="Proteomes" id="UP001305779"/>
    </source>
</evidence>
<dbReference type="SUPFAM" id="SSF51445">
    <property type="entry name" value="(Trans)glycosidases"/>
    <property type="match status" value="1"/>
</dbReference>
<evidence type="ECO:0000256" key="11">
    <source>
        <dbReference type="RuleBase" id="RU000489"/>
    </source>
</evidence>
<dbReference type="PROSITE" id="PS01095">
    <property type="entry name" value="GH18_1"/>
    <property type="match status" value="1"/>
</dbReference>
<dbReference type="InterPro" id="IPR017853">
    <property type="entry name" value="GH"/>
</dbReference>
<comment type="caution">
    <text evidence="16">The sequence shown here is derived from an EMBL/GenBank/DDBJ whole genome shotgun (WGS) entry which is preliminary data.</text>
</comment>
<keyword evidence="6" id="KW-0146">Chitin degradation</keyword>
<dbReference type="SUPFAM" id="SSF54556">
    <property type="entry name" value="Chitinase insertion domain"/>
    <property type="match status" value="1"/>
</dbReference>
<keyword evidence="10" id="KW-0624">Polysaccharide degradation</keyword>
<evidence type="ECO:0000256" key="7">
    <source>
        <dbReference type="ARBA" id="ARBA00023026"/>
    </source>
</evidence>
<evidence type="ECO:0000256" key="9">
    <source>
        <dbReference type="ARBA" id="ARBA00023295"/>
    </source>
</evidence>
<organism evidence="16 17">
    <name type="scientific">Zasmidium cellare</name>
    <name type="common">Wine cellar mold</name>
    <name type="synonym">Racodium cellare</name>
    <dbReference type="NCBI Taxonomy" id="395010"/>
    <lineage>
        <taxon>Eukaryota</taxon>
        <taxon>Fungi</taxon>
        <taxon>Dikarya</taxon>
        <taxon>Ascomycota</taxon>
        <taxon>Pezizomycotina</taxon>
        <taxon>Dothideomycetes</taxon>
        <taxon>Dothideomycetidae</taxon>
        <taxon>Mycosphaerellales</taxon>
        <taxon>Mycosphaerellaceae</taxon>
        <taxon>Zasmidium</taxon>
    </lineage>
</organism>
<gene>
    <name evidence="16" type="ORF">PRZ48_013606</name>
</gene>
<name>A0ABR0E1H7_ZASCE</name>
<dbReference type="PANTHER" id="PTHR47700:SF1">
    <property type="entry name" value="CHITINASE"/>
    <property type="match status" value="1"/>
</dbReference>
<proteinExistence type="inferred from homology"/>
<dbReference type="InterPro" id="IPR053214">
    <property type="entry name" value="LysM12-like"/>
</dbReference>
<protein>
    <recommendedName>
        <fullName evidence="3">chitinase</fullName>
        <ecNumber evidence="3">3.2.1.14</ecNumber>
    </recommendedName>
</protein>
<dbReference type="EMBL" id="JAXOVC010000012">
    <property type="protein sequence ID" value="KAK4495277.1"/>
    <property type="molecule type" value="Genomic_DNA"/>
</dbReference>
<keyword evidence="4" id="KW-0147">Chitin-binding</keyword>
<reference evidence="16 17" key="1">
    <citation type="journal article" date="2023" name="G3 (Bethesda)">
        <title>A chromosome-level genome assembly of Zasmidium syzygii isolated from banana leaves.</title>
        <authorList>
            <person name="van Westerhoven A.C."/>
            <person name="Mehrabi R."/>
            <person name="Talebi R."/>
            <person name="Steentjes M.B.F."/>
            <person name="Corcolon B."/>
            <person name="Chong P.A."/>
            <person name="Kema G.H.J."/>
            <person name="Seidl M.F."/>
        </authorList>
    </citation>
    <scope>NUCLEOTIDE SEQUENCE [LARGE SCALE GENOMIC DNA]</scope>
    <source>
        <strain evidence="16 17">P124</strain>
    </source>
</reference>
<dbReference type="PANTHER" id="PTHR47700">
    <property type="entry name" value="V CHITINASE, PUTATIVE (AFU_ORTHOLOGUE AFUA_6G13720)-RELATED"/>
    <property type="match status" value="1"/>
</dbReference>
<evidence type="ECO:0000259" key="14">
    <source>
        <dbReference type="PROSITE" id="PS51782"/>
    </source>
</evidence>
<feature type="signal peptide" evidence="13">
    <location>
        <begin position="1"/>
        <end position="25"/>
    </location>
</feature>
<evidence type="ECO:0000256" key="2">
    <source>
        <dbReference type="ARBA" id="ARBA00008682"/>
    </source>
</evidence>
<dbReference type="InterPro" id="IPR001223">
    <property type="entry name" value="Glyco_hydro18_cat"/>
</dbReference>
<evidence type="ECO:0000256" key="3">
    <source>
        <dbReference type="ARBA" id="ARBA00012729"/>
    </source>
</evidence>
<dbReference type="Proteomes" id="UP001305779">
    <property type="component" value="Unassembled WGS sequence"/>
</dbReference>
<evidence type="ECO:0000256" key="6">
    <source>
        <dbReference type="ARBA" id="ARBA00023024"/>
    </source>
</evidence>
<dbReference type="InterPro" id="IPR011583">
    <property type="entry name" value="Chitinase_II/V-like_cat"/>
</dbReference>
<dbReference type="InterPro" id="IPR029070">
    <property type="entry name" value="Chitinase_insertion_sf"/>
</dbReference>
<dbReference type="PROSITE" id="PS51910">
    <property type="entry name" value="GH18_2"/>
    <property type="match status" value="1"/>
</dbReference>
<evidence type="ECO:0000256" key="4">
    <source>
        <dbReference type="ARBA" id="ARBA00022669"/>
    </source>
</evidence>
<dbReference type="EC" id="3.2.1.14" evidence="3"/>
<evidence type="ECO:0000256" key="12">
    <source>
        <dbReference type="SAM" id="MobiDB-lite"/>
    </source>
</evidence>
<keyword evidence="13" id="KW-0732">Signal</keyword>
<dbReference type="PROSITE" id="PS51782">
    <property type="entry name" value="LYSM"/>
    <property type="match status" value="2"/>
</dbReference>
<keyword evidence="7" id="KW-0843">Virulence</keyword>
<dbReference type="Pfam" id="PF01476">
    <property type="entry name" value="LysM"/>
    <property type="match status" value="1"/>
</dbReference>
<feature type="domain" description="GH18" evidence="15">
    <location>
        <begin position="518"/>
        <end position="892"/>
    </location>
</feature>
<dbReference type="SUPFAM" id="SSF54106">
    <property type="entry name" value="LysM domain"/>
    <property type="match status" value="1"/>
</dbReference>
<dbReference type="Gene3D" id="3.10.50.10">
    <property type="match status" value="1"/>
</dbReference>